<evidence type="ECO:0000313" key="8">
    <source>
        <dbReference type="EMBL" id="GIG54074.1"/>
    </source>
</evidence>
<evidence type="ECO:0000256" key="2">
    <source>
        <dbReference type="ARBA" id="ARBA00022475"/>
    </source>
</evidence>
<keyword evidence="5 6" id="KW-0472">Membrane</keyword>
<evidence type="ECO:0000256" key="3">
    <source>
        <dbReference type="ARBA" id="ARBA00022692"/>
    </source>
</evidence>
<dbReference type="InterPro" id="IPR036259">
    <property type="entry name" value="MFS_trans_sf"/>
</dbReference>
<comment type="subcellular location">
    <subcellularLocation>
        <location evidence="1">Cell membrane</location>
        <topology evidence="1">Multi-pass membrane protein</topology>
    </subcellularLocation>
</comment>
<dbReference type="InterPro" id="IPR011701">
    <property type="entry name" value="MFS"/>
</dbReference>
<protein>
    <submittedName>
        <fullName evidence="8">MFS transporter</fullName>
    </submittedName>
</protein>
<dbReference type="Proteomes" id="UP000652354">
    <property type="component" value="Unassembled WGS sequence"/>
</dbReference>
<feature type="transmembrane region" description="Helical" evidence="6">
    <location>
        <begin position="84"/>
        <end position="104"/>
    </location>
</feature>
<feature type="transmembrane region" description="Helical" evidence="6">
    <location>
        <begin position="148"/>
        <end position="172"/>
    </location>
</feature>
<evidence type="ECO:0000256" key="6">
    <source>
        <dbReference type="SAM" id="Phobius"/>
    </source>
</evidence>
<name>A0A919Q1U6_9MICO</name>
<reference evidence="8" key="1">
    <citation type="submission" date="2021-01" db="EMBL/GenBank/DDBJ databases">
        <title>Whole genome shotgun sequence of Demequina activiva NBRC 110675.</title>
        <authorList>
            <person name="Komaki H."/>
            <person name="Tamura T."/>
        </authorList>
    </citation>
    <scope>NUCLEOTIDE SEQUENCE</scope>
    <source>
        <strain evidence="8">NBRC 110675</strain>
    </source>
</reference>
<feature type="transmembrane region" description="Helical" evidence="6">
    <location>
        <begin position="400"/>
        <end position="420"/>
    </location>
</feature>
<evidence type="ECO:0000256" key="5">
    <source>
        <dbReference type="ARBA" id="ARBA00023136"/>
    </source>
</evidence>
<organism evidence="8 9">
    <name type="scientific">Demequina activiva</name>
    <dbReference type="NCBI Taxonomy" id="1582364"/>
    <lineage>
        <taxon>Bacteria</taxon>
        <taxon>Bacillati</taxon>
        <taxon>Actinomycetota</taxon>
        <taxon>Actinomycetes</taxon>
        <taxon>Micrococcales</taxon>
        <taxon>Demequinaceae</taxon>
        <taxon>Demequina</taxon>
    </lineage>
</organism>
<dbReference type="Pfam" id="PF07690">
    <property type="entry name" value="MFS_1"/>
    <property type="match status" value="1"/>
</dbReference>
<dbReference type="AlphaFoldDB" id="A0A919Q1U6"/>
<evidence type="ECO:0000313" key="9">
    <source>
        <dbReference type="Proteomes" id="UP000652354"/>
    </source>
</evidence>
<feature type="transmembrane region" description="Helical" evidence="6">
    <location>
        <begin position="21"/>
        <end position="42"/>
    </location>
</feature>
<feature type="transmembrane region" description="Helical" evidence="6">
    <location>
        <begin position="313"/>
        <end position="331"/>
    </location>
</feature>
<dbReference type="Gene3D" id="1.20.1250.20">
    <property type="entry name" value="MFS general substrate transporter like domains"/>
    <property type="match status" value="1"/>
</dbReference>
<dbReference type="EMBL" id="BONR01000001">
    <property type="protein sequence ID" value="GIG54074.1"/>
    <property type="molecule type" value="Genomic_DNA"/>
</dbReference>
<feature type="domain" description="Major facilitator superfamily (MFS) profile" evidence="7">
    <location>
        <begin position="245"/>
        <end position="436"/>
    </location>
</feature>
<feature type="transmembrane region" description="Helical" evidence="6">
    <location>
        <begin position="283"/>
        <end position="301"/>
    </location>
</feature>
<sequence>MSFARDLSRLWRARGFRRLAYVRLLSQGGDGMFQVGIAAAFFFDPTTATTPQAIAAGFAVLLAPFTIVGPFVGPLIDRWQRQRILLMGNLVRVGLVAAICGMLAIDGPEWSLYVLALLTLSVNRFLLAAMTAGIPRVVEPQDLLTANAILPTLGTVAAAIGGAVGGIATFLAPDASDAGLAFAALACSGATFALSSWTTVLIGRRELGPEDPLERLRFVAQVRELGGELAEAVRYLHARVTPLQALLVMAAQRLLYGIMFVASILISRHVLGDPDKPEEALGRFTIVVGFAAVGFGLAAVLTPVFKERFSRHAWIVLCLLIGAAGQTMLAISSAPWALFAAAVVVSFAVQGAKIAVDTIVQRDTEDRVRGRAFTLYDMAYNVAFILSAVIGGLVLPDNGYSQPFMAALVLLYVGSAAVFARAPREPAPAPVPRSLK</sequence>
<dbReference type="SUPFAM" id="SSF103473">
    <property type="entry name" value="MFS general substrate transporter"/>
    <property type="match status" value="1"/>
</dbReference>
<dbReference type="PANTHER" id="PTHR23513:SF17">
    <property type="entry name" value="MEMBRANE PROTEIN"/>
    <property type="match status" value="1"/>
</dbReference>
<keyword evidence="2" id="KW-1003">Cell membrane</keyword>
<dbReference type="CDD" id="cd06173">
    <property type="entry name" value="MFS_MefA_like"/>
    <property type="match status" value="1"/>
</dbReference>
<proteinExistence type="predicted"/>
<dbReference type="PROSITE" id="PS50850">
    <property type="entry name" value="MFS"/>
    <property type="match status" value="1"/>
</dbReference>
<dbReference type="InterPro" id="IPR020846">
    <property type="entry name" value="MFS_dom"/>
</dbReference>
<accession>A0A919Q1U6</accession>
<feature type="transmembrane region" description="Helical" evidence="6">
    <location>
        <begin position="372"/>
        <end position="394"/>
    </location>
</feature>
<feature type="transmembrane region" description="Helical" evidence="6">
    <location>
        <begin position="110"/>
        <end position="127"/>
    </location>
</feature>
<dbReference type="PANTHER" id="PTHR23513">
    <property type="entry name" value="INTEGRAL MEMBRANE EFFLUX PROTEIN-RELATED"/>
    <property type="match status" value="1"/>
</dbReference>
<gene>
    <name evidence="8" type="ORF">Dac01nite_08260</name>
</gene>
<feature type="transmembrane region" description="Helical" evidence="6">
    <location>
        <begin position="337"/>
        <end position="360"/>
    </location>
</feature>
<evidence type="ECO:0000259" key="7">
    <source>
        <dbReference type="PROSITE" id="PS50850"/>
    </source>
</evidence>
<dbReference type="GO" id="GO:0022857">
    <property type="term" value="F:transmembrane transporter activity"/>
    <property type="evidence" value="ECO:0007669"/>
    <property type="project" value="InterPro"/>
</dbReference>
<keyword evidence="4 6" id="KW-1133">Transmembrane helix</keyword>
<dbReference type="GO" id="GO:0005886">
    <property type="term" value="C:plasma membrane"/>
    <property type="evidence" value="ECO:0007669"/>
    <property type="project" value="UniProtKB-SubCell"/>
</dbReference>
<feature type="transmembrane region" description="Helical" evidence="6">
    <location>
        <begin position="54"/>
        <end position="72"/>
    </location>
</feature>
<keyword evidence="9" id="KW-1185">Reference proteome</keyword>
<evidence type="ECO:0000256" key="4">
    <source>
        <dbReference type="ARBA" id="ARBA00022989"/>
    </source>
</evidence>
<keyword evidence="3 6" id="KW-0812">Transmembrane</keyword>
<dbReference type="RefSeq" id="WP_203653552.1">
    <property type="nucleotide sequence ID" value="NZ_BONR01000001.1"/>
</dbReference>
<evidence type="ECO:0000256" key="1">
    <source>
        <dbReference type="ARBA" id="ARBA00004651"/>
    </source>
</evidence>
<feature type="transmembrane region" description="Helical" evidence="6">
    <location>
        <begin position="254"/>
        <end position="271"/>
    </location>
</feature>
<comment type="caution">
    <text evidence="8">The sequence shown here is derived from an EMBL/GenBank/DDBJ whole genome shotgun (WGS) entry which is preliminary data.</text>
</comment>
<feature type="transmembrane region" description="Helical" evidence="6">
    <location>
        <begin position="178"/>
        <end position="202"/>
    </location>
</feature>